<dbReference type="PANTHER" id="PTHR10288">
    <property type="entry name" value="KH DOMAIN CONTAINING RNA BINDING PROTEIN"/>
    <property type="match status" value="1"/>
</dbReference>
<dbReference type="Proteomes" id="UP001190926">
    <property type="component" value="Unassembled WGS sequence"/>
</dbReference>
<feature type="domain" description="K Homology" evidence="4">
    <location>
        <begin position="299"/>
        <end position="375"/>
    </location>
</feature>
<feature type="domain" description="K Homology" evidence="4">
    <location>
        <begin position="569"/>
        <end position="639"/>
    </location>
</feature>
<feature type="domain" description="K Homology" evidence="4">
    <location>
        <begin position="47"/>
        <end position="133"/>
    </location>
</feature>
<name>A0AAD4IW98_PERFH</name>
<reference evidence="5 6" key="1">
    <citation type="journal article" date="2021" name="Nat. Commun.">
        <title>Incipient diploidization of the medicinal plant Perilla within 10,000 years.</title>
        <authorList>
            <person name="Zhang Y."/>
            <person name="Shen Q."/>
            <person name="Leng L."/>
            <person name="Zhang D."/>
            <person name="Chen S."/>
            <person name="Shi Y."/>
            <person name="Ning Z."/>
            <person name="Chen S."/>
        </authorList>
    </citation>
    <scope>NUCLEOTIDE SEQUENCE [LARGE SCALE GENOMIC DNA]</scope>
    <source>
        <strain evidence="6">cv. PC099</strain>
    </source>
</reference>
<feature type="region of interest" description="Disordered" evidence="3">
    <location>
        <begin position="480"/>
        <end position="503"/>
    </location>
</feature>
<feature type="compositionally biased region" description="Polar residues" evidence="3">
    <location>
        <begin position="15"/>
        <end position="25"/>
    </location>
</feature>
<dbReference type="Pfam" id="PF00013">
    <property type="entry name" value="KH_1"/>
    <property type="match status" value="4"/>
</dbReference>
<dbReference type="SMART" id="SM00322">
    <property type="entry name" value="KH"/>
    <property type="match status" value="5"/>
</dbReference>
<dbReference type="InterPro" id="IPR004088">
    <property type="entry name" value="KH_dom_type_1"/>
</dbReference>
<feature type="domain" description="K Homology" evidence="4">
    <location>
        <begin position="157"/>
        <end position="232"/>
    </location>
</feature>
<evidence type="ECO:0000256" key="2">
    <source>
        <dbReference type="PROSITE-ProRule" id="PRU00117"/>
    </source>
</evidence>
<evidence type="ECO:0000256" key="1">
    <source>
        <dbReference type="ARBA" id="ARBA00022737"/>
    </source>
</evidence>
<comment type="caution">
    <text evidence="5">The sequence shown here is derived from an EMBL/GenBank/DDBJ whole genome shotgun (WGS) entry which is preliminary data.</text>
</comment>
<dbReference type="CDD" id="cd22460">
    <property type="entry name" value="KH-I_PEPPER_rpt2_like"/>
    <property type="match status" value="1"/>
</dbReference>
<protein>
    <recommendedName>
        <fullName evidence="4">K Homology domain-containing protein</fullName>
    </recommendedName>
</protein>
<gene>
    <name evidence="5" type="ORF">C2S53_008988</name>
</gene>
<dbReference type="PROSITE" id="PS50084">
    <property type="entry name" value="KH_TYPE_1"/>
    <property type="match status" value="5"/>
</dbReference>
<dbReference type="Gene3D" id="3.30.1370.10">
    <property type="entry name" value="K Homology domain, type 1"/>
    <property type="match status" value="5"/>
</dbReference>
<accession>A0AAD4IW98</accession>
<feature type="region of interest" description="Disordered" evidence="3">
    <location>
        <begin position="1"/>
        <end position="43"/>
    </location>
</feature>
<organism evidence="5 6">
    <name type="scientific">Perilla frutescens var. hirtella</name>
    <name type="common">Perilla citriodora</name>
    <name type="synonym">Perilla setoyensis</name>
    <dbReference type="NCBI Taxonomy" id="608512"/>
    <lineage>
        <taxon>Eukaryota</taxon>
        <taxon>Viridiplantae</taxon>
        <taxon>Streptophyta</taxon>
        <taxon>Embryophyta</taxon>
        <taxon>Tracheophyta</taxon>
        <taxon>Spermatophyta</taxon>
        <taxon>Magnoliopsida</taxon>
        <taxon>eudicotyledons</taxon>
        <taxon>Gunneridae</taxon>
        <taxon>Pentapetalae</taxon>
        <taxon>asterids</taxon>
        <taxon>lamiids</taxon>
        <taxon>Lamiales</taxon>
        <taxon>Lamiaceae</taxon>
        <taxon>Nepetoideae</taxon>
        <taxon>Elsholtzieae</taxon>
        <taxon>Perilla</taxon>
    </lineage>
</organism>
<dbReference type="SUPFAM" id="SSF54791">
    <property type="entry name" value="Eukaryotic type KH-domain (KH-domain type I)"/>
    <property type="match status" value="5"/>
</dbReference>
<sequence length="640" mass="67642">MEEAPFPSQKIPKSATKQQANNHRSSVARGGASTNTKLHHPDAPTAGQVAFRLLCHVHTAGGVIGNSGSIIKQLETLTGAKIRFEEGLPNCHERVVNVVGDAALERQISVGGGEDDETVNASKAQEGLMRVFDRVLEVEGNTGEVENGNDKEHHGNGLIGCRLLAPTVQIGALMGKGGKIVDAIRKSTGAKIRVFKKEQIPPCAAPEEELIQIVGGVLAVKKALLAVSRRLQDRTLGEGAPGHISAHGAPHTLHADFSLKNNTSMLPFSDTAAEHCSVGHSLSADFEKNLNVDEKSSLRKVVFRFLCSNGIAGGVIGKGANIVKSLEKETGASIKFASPVSGSKERVAIISSLENPNPSCSPAQNAIVRVFARCIEVSLDQGVVLSLGHGDSVTARILVVSSQLSCMLDGDGRLASDICLASGAEIQLMGADFPDAGVSDNVVQISGDYENVKSALFQLAGRLRDNFFSGMGYKGAGSRHSSYSAISSSSPNGREAPSSTQSMQLSRLSHIDELDHLGFVQKSSSSLPGLQWEQANNIESLPRPVDSSKGLATFPSGLKHRSDVGNERSKQKVEVEVPREVFGSVYGEKGSNLARLREISSASVMVIDPSPGESSGKVIISGTQECVRIAQSLLQAFISF</sequence>
<dbReference type="AlphaFoldDB" id="A0AAD4IW98"/>
<dbReference type="InterPro" id="IPR036612">
    <property type="entry name" value="KH_dom_type_1_sf"/>
</dbReference>
<proteinExistence type="predicted"/>
<evidence type="ECO:0000256" key="3">
    <source>
        <dbReference type="SAM" id="MobiDB-lite"/>
    </source>
</evidence>
<dbReference type="CDD" id="cd22459">
    <property type="entry name" value="KH-I_PEPPER_rpt1_like"/>
    <property type="match status" value="1"/>
</dbReference>
<keyword evidence="1" id="KW-0677">Repeat</keyword>
<evidence type="ECO:0000313" key="5">
    <source>
        <dbReference type="EMBL" id="KAH6822511.1"/>
    </source>
</evidence>
<feature type="domain" description="K Homology" evidence="4">
    <location>
        <begin position="391"/>
        <end position="464"/>
    </location>
</feature>
<dbReference type="GO" id="GO:0003723">
    <property type="term" value="F:RNA binding"/>
    <property type="evidence" value="ECO:0007669"/>
    <property type="project" value="UniProtKB-UniRule"/>
</dbReference>
<evidence type="ECO:0000313" key="6">
    <source>
        <dbReference type="Proteomes" id="UP001190926"/>
    </source>
</evidence>
<feature type="compositionally biased region" description="Low complexity" evidence="3">
    <location>
        <begin position="480"/>
        <end position="490"/>
    </location>
</feature>
<dbReference type="InterPro" id="IPR004087">
    <property type="entry name" value="KH_dom"/>
</dbReference>
<keyword evidence="6" id="KW-1185">Reference proteome</keyword>
<evidence type="ECO:0000259" key="4">
    <source>
        <dbReference type="SMART" id="SM00322"/>
    </source>
</evidence>
<keyword evidence="2" id="KW-0694">RNA-binding</keyword>
<dbReference type="EMBL" id="SDAM02001264">
    <property type="protein sequence ID" value="KAH6822511.1"/>
    <property type="molecule type" value="Genomic_DNA"/>
</dbReference>